<gene>
    <name evidence="3" type="ORF">CR513_49124</name>
</gene>
<proteinExistence type="predicted"/>
<dbReference type="Proteomes" id="UP000257109">
    <property type="component" value="Unassembled WGS sequence"/>
</dbReference>
<dbReference type="Pfam" id="PF03732">
    <property type="entry name" value="Retrotrans_gag"/>
    <property type="match status" value="1"/>
</dbReference>
<keyword evidence="4" id="KW-1185">Reference proteome</keyword>
<feature type="domain" description="Retrotransposon gag" evidence="2">
    <location>
        <begin position="61"/>
        <end position="126"/>
    </location>
</feature>
<dbReference type="PANTHER" id="PTHR35046">
    <property type="entry name" value="ZINC KNUCKLE (CCHC-TYPE) FAMILY PROTEIN"/>
    <property type="match status" value="1"/>
</dbReference>
<evidence type="ECO:0000256" key="1">
    <source>
        <dbReference type="SAM" id="MobiDB-lite"/>
    </source>
</evidence>
<accession>A0A371EZZ3</accession>
<dbReference type="OrthoDB" id="407598at2759"/>
<organism evidence="3 4">
    <name type="scientific">Mucuna pruriens</name>
    <name type="common">Velvet bean</name>
    <name type="synonym">Dolichos pruriens</name>
    <dbReference type="NCBI Taxonomy" id="157652"/>
    <lineage>
        <taxon>Eukaryota</taxon>
        <taxon>Viridiplantae</taxon>
        <taxon>Streptophyta</taxon>
        <taxon>Embryophyta</taxon>
        <taxon>Tracheophyta</taxon>
        <taxon>Spermatophyta</taxon>
        <taxon>Magnoliopsida</taxon>
        <taxon>eudicotyledons</taxon>
        <taxon>Gunneridae</taxon>
        <taxon>Pentapetalae</taxon>
        <taxon>rosids</taxon>
        <taxon>fabids</taxon>
        <taxon>Fabales</taxon>
        <taxon>Fabaceae</taxon>
        <taxon>Papilionoideae</taxon>
        <taxon>50 kb inversion clade</taxon>
        <taxon>NPAAA clade</taxon>
        <taxon>indigoferoid/millettioid clade</taxon>
        <taxon>Phaseoleae</taxon>
        <taxon>Mucuna</taxon>
    </lineage>
</organism>
<evidence type="ECO:0000313" key="3">
    <source>
        <dbReference type="EMBL" id="RDX71513.1"/>
    </source>
</evidence>
<protein>
    <recommendedName>
        <fullName evidence="2">Retrotransposon gag domain-containing protein</fullName>
    </recommendedName>
</protein>
<dbReference type="EMBL" id="QJKJ01011301">
    <property type="protein sequence ID" value="RDX71513.1"/>
    <property type="molecule type" value="Genomic_DNA"/>
</dbReference>
<dbReference type="PANTHER" id="PTHR35046:SF9">
    <property type="entry name" value="RNA-DIRECTED DNA POLYMERASE"/>
    <property type="match status" value="1"/>
</dbReference>
<dbReference type="AlphaFoldDB" id="A0A371EZZ3"/>
<name>A0A371EZZ3_MUCPR</name>
<sequence>MTIPTFQGKNDPEVYLEWERKVEHVFGCHNYSKEKKVKFAVVEFTHYASIEMEKFSFIHGKDMKSIMRRRFVPSHYHRDLHRKLQSWTQGSMSVEDYYKEMEIAMTRVNVEEDCEATMAIFIGGLKKEIFDMMEMEIEDLLHKAIQVERQLKSKSSSKFASSSNSSWRSNWKNNKVVTNPKEDVKAKYSNAPTKESEGSSDDEMLPLEDCSDVEVAKPIDGVVLVTRCALSIQPKEDGDVEQRERIFHTKCHINDKEFTNVFLDGVPHGLPPLRGINVDEEKVKAIREWPTPKNANDKVEFVKELHAKVRANIKKRNEQCARQENKGRVMTFELGDYVWVDKRTERINDNAYKLDLSTTYGNKKGKFDSRWKNRKVIYGGNKRVGVIMADNNSDEVNN</sequence>
<evidence type="ECO:0000313" key="4">
    <source>
        <dbReference type="Proteomes" id="UP000257109"/>
    </source>
</evidence>
<comment type="caution">
    <text evidence="3">The sequence shown here is derived from an EMBL/GenBank/DDBJ whole genome shotgun (WGS) entry which is preliminary data.</text>
</comment>
<feature type="region of interest" description="Disordered" evidence="1">
    <location>
        <begin position="179"/>
        <end position="205"/>
    </location>
</feature>
<evidence type="ECO:0000259" key="2">
    <source>
        <dbReference type="Pfam" id="PF03732"/>
    </source>
</evidence>
<feature type="non-terminal residue" evidence="3">
    <location>
        <position position="1"/>
    </location>
</feature>
<dbReference type="InterPro" id="IPR005162">
    <property type="entry name" value="Retrotrans_gag_dom"/>
</dbReference>
<reference evidence="3" key="1">
    <citation type="submission" date="2018-05" db="EMBL/GenBank/DDBJ databases">
        <title>Draft genome of Mucuna pruriens seed.</title>
        <authorList>
            <person name="Nnadi N.E."/>
            <person name="Vos R."/>
            <person name="Hasami M.H."/>
            <person name="Devisetty U.K."/>
            <person name="Aguiy J.C."/>
        </authorList>
    </citation>
    <scope>NUCLEOTIDE SEQUENCE [LARGE SCALE GENOMIC DNA]</scope>
    <source>
        <strain evidence="3">JCA_2017</strain>
    </source>
</reference>
<feature type="region of interest" description="Disordered" evidence="1">
    <location>
        <begin position="155"/>
        <end position="174"/>
    </location>
</feature>